<protein>
    <recommendedName>
        <fullName evidence="2">TORTIFOLIA1/SINE1-2 N-terminal domain-containing protein</fullName>
    </recommendedName>
</protein>
<keyword evidence="1" id="KW-0812">Transmembrane</keyword>
<feature type="transmembrane region" description="Helical" evidence="1">
    <location>
        <begin position="481"/>
        <end position="501"/>
    </location>
</feature>
<dbReference type="GO" id="GO:0008017">
    <property type="term" value="F:microtubule binding"/>
    <property type="evidence" value="ECO:0007669"/>
    <property type="project" value="InterPro"/>
</dbReference>
<dbReference type="OrthoDB" id="611190at2759"/>
<dbReference type="AlphaFoldDB" id="A0A5N6P784"/>
<dbReference type="SUPFAM" id="SSF48371">
    <property type="entry name" value="ARM repeat"/>
    <property type="match status" value="1"/>
</dbReference>
<organism evidence="3 4">
    <name type="scientific">Mikania micrantha</name>
    <name type="common">bitter vine</name>
    <dbReference type="NCBI Taxonomy" id="192012"/>
    <lineage>
        <taxon>Eukaryota</taxon>
        <taxon>Viridiplantae</taxon>
        <taxon>Streptophyta</taxon>
        <taxon>Embryophyta</taxon>
        <taxon>Tracheophyta</taxon>
        <taxon>Spermatophyta</taxon>
        <taxon>Magnoliopsida</taxon>
        <taxon>eudicotyledons</taxon>
        <taxon>Gunneridae</taxon>
        <taxon>Pentapetalae</taxon>
        <taxon>asterids</taxon>
        <taxon>campanulids</taxon>
        <taxon>Asterales</taxon>
        <taxon>Asteraceae</taxon>
        <taxon>Asteroideae</taxon>
        <taxon>Heliantheae alliance</taxon>
        <taxon>Eupatorieae</taxon>
        <taxon>Mikania</taxon>
    </lineage>
</organism>
<dbReference type="Proteomes" id="UP000326396">
    <property type="component" value="Linkage Group LG14"/>
</dbReference>
<dbReference type="PANTHER" id="PTHR31355">
    <property type="entry name" value="MICROTUBULE-ASSOCIATED PROTEIN TORTIFOLIA1"/>
    <property type="match status" value="1"/>
</dbReference>
<evidence type="ECO:0000313" key="4">
    <source>
        <dbReference type="Proteomes" id="UP000326396"/>
    </source>
</evidence>
<keyword evidence="1" id="KW-1133">Transmembrane helix</keyword>
<evidence type="ECO:0000313" key="3">
    <source>
        <dbReference type="EMBL" id="KAD5960522.1"/>
    </source>
</evidence>
<dbReference type="PANTHER" id="PTHR31355:SF4">
    <property type="entry name" value="TOG DOMAIN-CONTAINING PROTEIN"/>
    <property type="match status" value="1"/>
</dbReference>
<keyword evidence="1" id="KW-0472">Membrane</keyword>
<comment type="caution">
    <text evidence="3">The sequence shown here is derived from an EMBL/GenBank/DDBJ whole genome shotgun (WGS) entry which is preliminary data.</text>
</comment>
<dbReference type="EMBL" id="SZYD01000006">
    <property type="protein sequence ID" value="KAD5960522.1"/>
    <property type="molecule type" value="Genomic_DNA"/>
</dbReference>
<dbReference type="InterPro" id="IPR016024">
    <property type="entry name" value="ARM-type_fold"/>
</dbReference>
<dbReference type="Pfam" id="PF24714">
    <property type="entry name" value="TOR1L1_N"/>
    <property type="match status" value="1"/>
</dbReference>
<sequence length="512" mass="56569">MGRNLNLLLKQELGNLDKDADSRKSALKAIKSYVKELDSKAIPIFLDQVSKTKESGLTSVDYTISLYEVLARVHGAKIVPQIDNIMSTIIKTLSSGAASFALHQACSKVVPAIARYGMDITTPDDKKRQVIDSLCKPLSDSLVSSQDSLSSGAALCLKALVDSDNWRFASSEMVNEVCQRVVTALEKSVTTSSQMGLVMSLAEHDSLVIEAYAGSLVCSGIKIMNRAALEGNSQKRMMAIQMINFLMKCLDYKCIMSELGFIIEEMKKCDDDQMAYIKGAAFEATQTAKRILTEKGSQYKIRSGLKGLTASPESRTMGSFGGYSSMVVDSPFASSVLSQEVDSKHGVSEDQGGYANGFSRFLLKCDSTRATPSPKRSWSYINLDNMKIFTTPRNLVKSLQASNEVHLKNQSQRLKSLPSQSFITPWLTKFSLSRTSKFDQNGYLCDGFTHDDDQFFDTSELIPETEDICKQLIRETKETRWIAVTSVIVFFAINVCFLLVADANENYELSPT</sequence>
<dbReference type="InterPro" id="IPR011989">
    <property type="entry name" value="ARM-like"/>
</dbReference>
<accession>A0A5N6P784</accession>
<feature type="domain" description="TORTIFOLIA1/SINE1-2 N-terminal" evidence="2">
    <location>
        <begin position="18"/>
        <end position="189"/>
    </location>
</feature>
<dbReference type="InterPro" id="IPR033337">
    <property type="entry name" value="TORTIFOLIA1/SINE1-2"/>
</dbReference>
<evidence type="ECO:0000256" key="1">
    <source>
        <dbReference type="SAM" id="Phobius"/>
    </source>
</evidence>
<name>A0A5N6P784_9ASTR</name>
<proteinExistence type="predicted"/>
<keyword evidence="4" id="KW-1185">Reference proteome</keyword>
<dbReference type="InterPro" id="IPR057600">
    <property type="entry name" value="TORTIFOLIA1/SINE1-2_N"/>
</dbReference>
<gene>
    <name evidence="3" type="ORF">E3N88_11994</name>
</gene>
<evidence type="ECO:0000259" key="2">
    <source>
        <dbReference type="Pfam" id="PF24714"/>
    </source>
</evidence>
<dbReference type="GO" id="GO:0005874">
    <property type="term" value="C:microtubule"/>
    <property type="evidence" value="ECO:0007669"/>
    <property type="project" value="InterPro"/>
</dbReference>
<dbReference type="Gene3D" id="1.25.10.10">
    <property type="entry name" value="Leucine-rich Repeat Variant"/>
    <property type="match status" value="1"/>
</dbReference>
<reference evidence="3 4" key="1">
    <citation type="submission" date="2019-05" db="EMBL/GenBank/DDBJ databases">
        <title>Mikania micrantha, genome provides insights into the molecular mechanism of rapid growth.</title>
        <authorList>
            <person name="Liu B."/>
        </authorList>
    </citation>
    <scope>NUCLEOTIDE SEQUENCE [LARGE SCALE GENOMIC DNA]</scope>
    <source>
        <strain evidence="3">NLD-2019</strain>
        <tissue evidence="3">Leaf</tissue>
    </source>
</reference>